<dbReference type="UniPathway" id="UPA00060">
    <property type="reaction ID" value="UER00142"/>
</dbReference>
<sequence>MVDLESFIISKFNSAYIGDDGACIDGYCYSMDSFFEDVHFKREWMNMKQIGRKAMLVNISDAIAMNAKPLFALVSLSLPSDITKEEIDDLSNSMQMCAKEFGCEIIGGDTISGNKIDISITIIAKSDNPLFRVGLKEGFMLAYTGVLGESKKDLDSLFAGKKIESNSKFYEPVLRGDFIKKSREFLACGMDISDGLFCDSNKLLDINNLGLELIADISDEIGTSGEEYEMIIGFDKANLTKVEQVAKETNTPLVIFGVIKNNDFRFACKNHHFKSELFTF</sequence>
<dbReference type="AlphaFoldDB" id="A0A0S4XPK9"/>
<comment type="function">
    <text evidence="2">Catalyzes the ATP-dependent phosphorylation of thiamine-monophosphate (TMP) to form thiamine-pyrophosphate (TPP), the active form of vitamin B1.</text>
</comment>
<protein>
    <recommendedName>
        <fullName evidence="2">Thiamine-monophosphate kinase</fullName>
        <shortName evidence="2">TMP kinase</shortName>
        <shortName evidence="2">Thiamine-phosphate kinase</shortName>
        <ecNumber evidence="2">2.7.4.16</ecNumber>
    </recommendedName>
</protein>
<dbReference type="GO" id="GO:0009030">
    <property type="term" value="F:thiamine-phosphate kinase activity"/>
    <property type="evidence" value="ECO:0007669"/>
    <property type="project" value="UniProtKB-UniRule"/>
</dbReference>
<feature type="binding site" evidence="2">
    <location>
        <position position="226"/>
    </location>
    <ligand>
        <name>substrate</name>
    </ligand>
</feature>
<feature type="binding site" evidence="2">
    <location>
        <position position="32"/>
    </location>
    <ligand>
        <name>Mg(2+)</name>
        <dbReference type="ChEBI" id="CHEBI:18420"/>
        <label>2</label>
    </ligand>
</feature>
<feature type="binding site" evidence="2">
    <location>
        <position position="20"/>
    </location>
    <ligand>
        <name>Mg(2+)</name>
        <dbReference type="ChEBI" id="CHEBI:18420"/>
        <label>4</label>
    </ligand>
</feature>
<feature type="domain" description="PurM-like N-terminal" evidence="3">
    <location>
        <begin position="18"/>
        <end position="123"/>
    </location>
</feature>
<dbReference type="EMBL" id="FAXN01000041">
    <property type="protein sequence ID" value="CUV65665.1"/>
    <property type="molecule type" value="Genomic_DNA"/>
</dbReference>
<keyword evidence="2 4" id="KW-0808">Transferase</keyword>
<feature type="binding site" evidence="2">
    <location>
        <begin position="108"/>
        <end position="109"/>
    </location>
    <ligand>
        <name>ATP</name>
        <dbReference type="ChEBI" id="CHEBI:30616"/>
    </ligand>
</feature>
<feature type="binding site" evidence="2">
    <location>
        <position position="194"/>
    </location>
    <ligand>
        <name>Mg(2+)</name>
        <dbReference type="ChEBI" id="CHEBI:18420"/>
        <label>5</label>
    </ligand>
</feature>
<dbReference type="PIRSF" id="PIRSF005303">
    <property type="entry name" value="Thiam_monoph_kin"/>
    <property type="match status" value="1"/>
</dbReference>
<keyword evidence="2" id="KW-0479">Metal-binding</keyword>
<feature type="binding site" evidence="2">
    <location>
        <position position="193"/>
    </location>
    <ligand>
        <name>ATP</name>
        <dbReference type="ChEBI" id="CHEBI:30616"/>
    </ligand>
</feature>
<feature type="binding site" evidence="2">
    <location>
        <position position="109"/>
    </location>
    <ligand>
        <name>Mg(2+)</name>
        <dbReference type="ChEBI" id="CHEBI:18420"/>
        <label>1</label>
    </ligand>
</feature>
<keyword evidence="2" id="KW-0067">ATP-binding</keyword>
<dbReference type="Gene3D" id="3.30.1330.10">
    <property type="entry name" value="PurM-like, N-terminal domain"/>
    <property type="match status" value="1"/>
</dbReference>
<feature type="binding site" evidence="2">
    <location>
        <position position="32"/>
    </location>
    <ligand>
        <name>Mg(2+)</name>
        <dbReference type="ChEBI" id="CHEBI:18420"/>
        <label>1</label>
    </ligand>
</feature>
<dbReference type="GO" id="GO:0009228">
    <property type="term" value="P:thiamine biosynthetic process"/>
    <property type="evidence" value="ECO:0007669"/>
    <property type="project" value="UniProtKB-KW"/>
</dbReference>
<dbReference type="SUPFAM" id="SSF56042">
    <property type="entry name" value="PurM C-terminal domain-like"/>
    <property type="match status" value="1"/>
</dbReference>
<dbReference type="CDD" id="cd02194">
    <property type="entry name" value="ThiL"/>
    <property type="match status" value="1"/>
</dbReference>
<feature type="binding site" evidence="2">
    <location>
        <position position="61"/>
    </location>
    <ligand>
        <name>Mg(2+)</name>
        <dbReference type="ChEBI" id="CHEBI:18420"/>
        <label>4</label>
    </ligand>
</feature>
<evidence type="ECO:0000256" key="1">
    <source>
        <dbReference type="ARBA" id="ARBA00022977"/>
    </source>
</evidence>
<keyword evidence="2 4" id="KW-0418">Kinase</keyword>
<dbReference type="PANTHER" id="PTHR30270">
    <property type="entry name" value="THIAMINE-MONOPHOSPHATE KINASE"/>
    <property type="match status" value="1"/>
</dbReference>
<dbReference type="Gene3D" id="3.90.650.10">
    <property type="entry name" value="PurM-like C-terminal domain"/>
    <property type="match status" value="1"/>
</dbReference>
<dbReference type="Pfam" id="PF00586">
    <property type="entry name" value="AIRS"/>
    <property type="match status" value="1"/>
</dbReference>
<accession>A0A0S4XPK9</accession>
<comment type="miscellaneous">
    <text evidence="2">Reaction mechanism of ThiL seems to utilize a direct, inline transfer of the gamma-phosphate of ATP to TMP rather than a phosphorylated enzyme intermediate.</text>
</comment>
<dbReference type="InterPro" id="IPR016188">
    <property type="entry name" value="PurM-like_N"/>
</dbReference>
<feature type="binding site" evidence="2">
    <location>
        <position position="39"/>
    </location>
    <ligand>
        <name>substrate</name>
    </ligand>
</feature>
<name>A0A0S4XPK9_9BACT</name>
<organism evidence="4">
    <name type="scientific">Sulfurovum sp. enrichment culture clone C5</name>
    <dbReference type="NCBI Taxonomy" id="497650"/>
    <lineage>
        <taxon>Bacteria</taxon>
        <taxon>Pseudomonadati</taxon>
        <taxon>Campylobacterota</taxon>
        <taxon>Epsilonproteobacteria</taxon>
        <taxon>Campylobacterales</taxon>
        <taxon>Sulfurovaceae</taxon>
        <taxon>Sulfurovum</taxon>
        <taxon>environmental samples</taxon>
    </lineage>
</organism>
<keyword evidence="2" id="KW-0460">Magnesium</keyword>
<comment type="catalytic activity">
    <reaction evidence="2">
        <text>thiamine phosphate + ATP = thiamine diphosphate + ADP</text>
        <dbReference type="Rhea" id="RHEA:15913"/>
        <dbReference type="ChEBI" id="CHEBI:30616"/>
        <dbReference type="ChEBI" id="CHEBI:37575"/>
        <dbReference type="ChEBI" id="CHEBI:58937"/>
        <dbReference type="ChEBI" id="CHEBI:456216"/>
        <dbReference type="EC" id="2.7.4.16"/>
    </reaction>
</comment>
<evidence type="ECO:0000259" key="3">
    <source>
        <dbReference type="Pfam" id="PF00586"/>
    </source>
</evidence>
<dbReference type="HAMAP" id="MF_02128">
    <property type="entry name" value="TMP_kinase"/>
    <property type="match status" value="1"/>
</dbReference>
<dbReference type="GO" id="GO:0000287">
    <property type="term" value="F:magnesium ion binding"/>
    <property type="evidence" value="ECO:0007669"/>
    <property type="project" value="UniProtKB-UniRule"/>
</dbReference>
<dbReference type="NCBIfam" id="NF004354">
    <property type="entry name" value="PRK05731.2-3"/>
    <property type="match status" value="1"/>
</dbReference>
<dbReference type="SUPFAM" id="SSF55326">
    <property type="entry name" value="PurM N-terminal domain-like"/>
    <property type="match status" value="1"/>
</dbReference>
<dbReference type="InterPro" id="IPR036921">
    <property type="entry name" value="PurM-like_N_sf"/>
</dbReference>
<keyword evidence="2" id="KW-0547">Nucleotide-binding</keyword>
<dbReference type="InterPro" id="IPR006283">
    <property type="entry name" value="ThiL-like"/>
</dbReference>
<feature type="binding site" evidence="2">
    <location>
        <position position="61"/>
    </location>
    <ligand>
        <name>Mg(2+)</name>
        <dbReference type="ChEBI" id="CHEBI:18420"/>
        <label>2</label>
    </ligand>
</feature>
<dbReference type="EC" id="2.7.4.16" evidence="2"/>
<dbReference type="GO" id="GO:0005524">
    <property type="term" value="F:ATP binding"/>
    <property type="evidence" value="ECO:0007669"/>
    <property type="project" value="UniProtKB-UniRule"/>
</dbReference>
<gene>
    <name evidence="2 4" type="primary">thiL</name>
    <name evidence="4" type="ORF">BN3087_400041</name>
</gene>
<reference evidence="4" key="1">
    <citation type="submission" date="2015-11" db="EMBL/GenBank/DDBJ databases">
        <authorList>
            <person name="Zhang Y."/>
            <person name="Guo Z."/>
        </authorList>
    </citation>
    <scope>NUCLEOTIDE SEQUENCE</scope>
    <source>
        <strain evidence="4">BN30871</strain>
    </source>
</reference>
<dbReference type="GO" id="GO:0009229">
    <property type="term" value="P:thiamine diphosphate biosynthetic process"/>
    <property type="evidence" value="ECO:0007669"/>
    <property type="project" value="UniProtKB-UniRule"/>
</dbReference>
<keyword evidence="1 2" id="KW-0784">Thiamine biosynthesis</keyword>
<comment type="similarity">
    <text evidence="2">Belongs to the thiamine-monophosphate kinase family.</text>
</comment>
<evidence type="ECO:0000313" key="4">
    <source>
        <dbReference type="EMBL" id="CUV65665.1"/>
    </source>
</evidence>
<comment type="caution">
    <text evidence="2">Lacks conserved residue(s) required for the propagation of feature annotation.</text>
</comment>
<proteinExistence type="inferred from homology"/>
<feature type="binding site" evidence="2">
    <location>
        <position position="61"/>
    </location>
    <ligand>
        <name>Mg(2+)</name>
        <dbReference type="ChEBI" id="CHEBI:18420"/>
        <label>3</label>
    </ligand>
</feature>
<feature type="binding site" evidence="2">
    <location>
        <position position="20"/>
    </location>
    <ligand>
        <name>Mg(2+)</name>
        <dbReference type="ChEBI" id="CHEBI:18420"/>
        <label>3</label>
    </ligand>
</feature>
<evidence type="ECO:0000256" key="2">
    <source>
        <dbReference type="HAMAP-Rule" id="MF_02128"/>
    </source>
</evidence>
<feature type="binding site" evidence="2">
    <location>
        <position position="191"/>
    </location>
    <ligand>
        <name>Mg(2+)</name>
        <dbReference type="ChEBI" id="CHEBI:18420"/>
        <label>3</label>
    </ligand>
</feature>
<dbReference type="PANTHER" id="PTHR30270:SF0">
    <property type="entry name" value="THIAMINE-MONOPHOSPHATE KINASE"/>
    <property type="match status" value="1"/>
</dbReference>
<comment type="pathway">
    <text evidence="2">Cofactor biosynthesis; thiamine diphosphate biosynthesis; thiamine diphosphate from thiamine phosphate: step 1/1.</text>
</comment>
<dbReference type="InterPro" id="IPR036676">
    <property type="entry name" value="PurM-like_C_sf"/>
</dbReference>
<feature type="binding site" evidence="2">
    <location>
        <position position="30"/>
    </location>
    <ligand>
        <name>Mg(2+)</name>
        <dbReference type="ChEBI" id="CHEBI:18420"/>
        <label>4</label>
    </ligand>
</feature>
<feature type="binding site" evidence="2">
    <location>
        <position position="132"/>
    </location>
    <ligand>
        <name>ATP</name>
        <dbReference type="ChEBI" id="CHEBI:30616"/>
    </ligand>
</feature>